<sequence>ILITHYLCLQHRTTKYSPYQLLYGKDPVLPFDIPQSMVQFARSNDYYNQFRGYRFFLIQQTQERIRQQQQSTKQRYDQHRQNIQYQYIQIQRVKEFYPLLSL</sequence>
<reference evidence="2" key="1">
    <citation type="submission" date="2021-02" db="EMBL/GenBank/DDBJ databases">
        <authorList>
            <person name="Nowell W R."/>
        </authorList>
    </citation>
    <scope>NUCLEOTIDE SEQUENCE</scope>
</reference>
<dbReference type="EMBL" id="CAJNOK010067075">
    <property type="protein sequence ID" value="CAF1653397.1"/>
    <property type="molecule type" value="Genomic_DNA"/>
</dbReference>
<name>A0A8S2XMV9_9BILA</name>
<feature type="non-terminal residue" evidence="2">
    <location>
        <position position="1"/>
    </location>
</feature>
<dbReference type="AlphaFoldDB" id="A0A8S2XMV9"/>
<evidence type="ECO:0000313" key="1">
    <source>
        <dbReference type="EMBL" id="CAF1653397.1"/>
    </source>
</evidence>
<dbReference type="Proteomes" id="UP000677228">
    <property type="component" value="Unassembled WGS sequence"/>
</dbReference>
<evidence type="ECO:0000313" key="2">
    <source>
        <dbReference type="EMBL" id="CAF4503263.1"/>
    </source>
</evidence>
<dbReference type="Proteomes" id="UP000682733">
    <property type="component" value="Unassembled WGS sequence"/>
</dbReference>
<proteinExistence type="predicted"/>
<protein>
    <submittedName>
        <fullName evidence="2">Uncharacterized protein</fullName>
    </submittedName>
</protein>
<accession>A0A8S2XMV9</accession>
<evidence type="ECO:0000313" key="3">
    <source>
        <dbReference type="Proteomes" id="UP000682733"/>
    </source>
</evidence>
<organism evidence="2 3">
    <name type="scientific">Didymodactylos carnosus</name>
    <dbReference type="NCBI Taxonomy" id="1234261"/>
    <lineage>
        <taxon>Eukaryota</taxon>
        <taxon>Metazoa</taxon>
        <taxon>Spiralia</taxon>
        <taxon>Gnathifera</taxon>
        <taxon>Rotifera</taxon>
        <taxon>Eurotatoria</taxon>
        <taxon>Bdelloidea</taxon>
        <taxon>Philodinida</taxon>
        <taxon>Philodinidae</taxon>
        <taxon>Didymodactylos</taxon>
    </lineage>
</organism>
<dbReference type="EMBL" id="CAJOBA010095968">
    <property type="protein sequence ID" value="CAF4503263.1"/>
    <property type="molecule type" value="Genomic_DNA"/>
</dbReference>
<comment type="caution">
    <text evidence="2">The sequence shown here is derived from an EMBL/GenBank/DDBJ whole genome shotgun (WGS) entry which is preliminary data.</text>
</comment>
<gene>
    <name evidence="1" type="ORF">OVA965_LOCUS44947</name>
    <name evidence="2" type="ORF">TMI583_LOCUS48047</name>
</gene>